<comment type="subcellular location">
    <subcellularLocation>
        <location evidence="1">Cell membrane</location>
        <topology evidence="1">Multi-pass membrane protein</topology>
    </subcellularLocation>
</comment>
<keyword evidence="3 6" id="KW-0812">Transmembrane</keyword>
<evidence type="ECO:0000256" key="5">
    <source>
        <dbReference type="ARBA" id="ARBA00023136"/>
    </source>
</evidence>
<accession>A0A345YF63</accession>
<evidence type="ECO:0000256" key="3">
    <source>
        <dbReference type="ARBA" id="ARBA00022692"/>
    </source>
</evidence>
<feature type="transmembrane region" description="Helical" evidence="6">
    <location>
        <begin position="168"/>
        <end position="186"/>
    </location>
</feature>
<evidence type="ECO:0000256" key="6">
    <source>
        <dbReference type="SAM" id="Phobius"/>
    </source>
</evidence>
<dbReference type="AlphaFoldDB" id="A0A345YF63"/>
<evidence type="ECO:0000259" key="7">
    <source>
        <dbReference type="Pfam" id="PF09335"/>
    </source>
</evidence>
<dbReference type="Pfam" id="PF09335">
    <property type="entry name" value="VTT_dom"/>
    <property type="match status" value="1"/>
</dbReference>
<feature type="transmembrane region" description="Helical" evidence="6">
    <location>
        <begin position="12"/>
        <end position="30"/>
    </location>
</feature>
<dbReference type="Proteomes" id="UP000254508">
    <property type="component" value="Chromosome"/>
</dbReference>
<feature type="transmembrane region" description="Helical" evidence="6">
    <location>
        <begin position="110"/>
        <end position="130"/>
    </location>
</feature>
<feature type="transmembrane region" description="Helical" evidence="6">
    <location>
        <begin position="50"/>
        <end position="69"/>
    </location>
</feature>
<dbReference type="KEGG" id="err:DVR09_09710"/>
<dbReference type="InterPro" id="IPR051311">
    <property type="entry name" value="DedA_domain"/>
</dbReference>
<feature type="transmembrane region" description="Helical" evidence="6">
    <location>
        <begin position="136"/>
        <end position="156"/>
    </location>
</feature>
<evidence type="ECO:0000313" key="9">
    <source>
        <dbReference type="Proteomes" id="UP000254508"/>
    </source>
</evidence>
<organism evidence="8 9">
    <name type="scientific">Erythrobacter aureus</name>
    <dbReference type="NCBI Taxonomy" id="2182384"/>
    <lineage>
        <taxon>Bacteria</taxon>
        <taxon>Pseudomonadati</taxon>
        <taxon>Pseudomonadota</taxon>
        <taxon>Alphaproteobacteria</taxon>
        <taxon>Sphingomonadales</taxon>
        <taxon>Erythrobacteraceae</taxon>
        <taxon>Erythrobacter/Porphyrobacter group</taxon>
        <taxon>Erythrobacter</taxon>
    </lineage>
</organism>
<keyword evidence="5 6" id="KW-0472">Membrane</keyword>
<evidence type="ECO:0000313" key="8">
    <source>
        <dbReference type="EMBL" id="AXK42565.1"/>
    </source>
</evidence>
<proteinExistence type="predicted"/>
<feature type="domain" description="VTT" evidence="7">
    <location>
        <begin position="30"/>
        <end position="160"/>
    </location>
</feature>
<dbReference type="EMBL" id="CP031357">
    <property type="protein sequence ID" value="AXK42565.1"/>
    <property type="molecule type" value="Genomic_DNA"/>
</dbReference>
<keyword evidence="2" id="KW-1003">Cell membrane</keyword>
<evidence type="ECO:0000256" key="1">
    <source>
        <dbReference type="ARBA" id="ARBA00004651"/>
    </source>
</evidence>
<gene>
    <name evidence="8" type="ORF">DVR09_09710</name>
</gene>
<evidence type="ECO:0000256" key="4">
    <source>
        <dbReference type="ARBA" id="ARBA00022989"/>
    </source>
</evidence>
<sequence length="197" mass="22658">MTEFIIRTIELGGLLGIFVLMALENIFPPLPSEIIMGLGGVAVARGAMEYWPLLLVGSAGTTLGNYWWYWICDRWGRTRLEPFVTRHGRWLTMEWHDVERAQAFFRRHGSWVVFAMRFTPVLRTLISIPAGLSHMGAVRFLVYTFAGALVWNLAMVELGRRLARSQELLGWLVLAIFVAAFGSYVWRVLTWKPRKRD</sequence>
<evidence type="ECO:0000256" key="2">
    <source>
        <dbReference type="ARBA" id="ARBA00022475"/>
    </source>
</evidence>
<name>A0A345YF63_9SPHN</name>
<dbReference type="PANTHER" id="PTHR42709">
    <property type="entry name" value="ALKALINE PHOSPHATASE LIKE PROTEIN"/>
    <property type="match status" value="1"/>
</dbReference>
<reference evidence="9" key="1">
    <citation type="submission" date="2018-07" db="EMBL/GenBank/DDBJ databases">
        <title>Genome sequence of Erythrobacter strain YH-07, an antagonistic bacterium isolated from Yellow Sea.</title>
        <authorList>
            <person name="Tang T."/>
            <person name="Liu Q."/>
            <person name="Sun X."/>
        </authorList>
    </citation>
    <scope>NUCLEOTIDE SEQUENCE [LARGE SCALE GENOMIC DNA]</scope>
    <source>
        <strain evidence="9">YH-07</strain>
    </source>
</reference>
<dbReference type="PANTHER" id="PTHR42709:SF6">
    <property type="entry name" value="UNDECAPRENYL PHOSPHATE TRANSPORTER A"/>
    <property type="match status" value="1"/>
</dbReference>
<keyword evidence="9" id="KW-1185">Reference proteome</keyword>
<protein>
    <submittedName>
        <fullName evidence="8">DedA family protein</fullName>
    </submittedName>
</protein>
<dbReference type="RefSeq" id="WP_115416746.1">
    <property type="nucleotide sequence ID" value="NZ_CP031357.1"/>
</dbReference>
<dbReference type="OrthoDB" id="9813426at2"/>
<keyword evidence="4 6" id="KW-1133">Transmembrane helix</keyword>
<dbReference type="InterPro" id="IPR032816">
    <property type="entry name" value="VTT_dom"/>
</dbReference>
<dbReference type="GO" id="GO:0005886">
    <property type="term" value="C:plasma membrane"/>
    <property type="evidence" value="ECO:0007669"/>
    <property type="project" value="UniProtKB-SubCell"/>
</dbReference>